<feature type="transmembrane region" description="Helical" evidence="7">
    <location>
        <begin position="219"/>
        <end position="246"/>
    </location>
</feature>
<dbReference type="RefSeq" id="WP_023951292.1">
    <property type="nucleotide sequence ID" value="NZ_AYSV01000087.1"/>
</dbReference>
<gene>
    <name evidence="9" type="ORF">V757_07460</name>
</gene>
<dbReference type="InterPro" id="IPR011701">
    <property type="entry name" value="MFS"/>
</dbReference>
<feature type="transmembrane region" description="Helical" evidence="7">
    <location>
        <begin position="175"/>
        <end position="198"/>
    </location>
</feature>
<accession>V8G2P3</accession>
<reference evidence="9 10" key="1">
    <citation type="submission" date="2013-11" db="EMBL/GenBank/DDBJ databases">
        <title>Genomic analysis of Pelistega sp. HM-7.</title>
        <authorList>
            <person name="Kumbhare S.V."/>
            <person name="Shetty S.A."/>
            <person name="Sharma O."/>
            <person name="Dhotre D.P."/>
        </authorList>
    </citation>
    <scope>NUCLEOTIDE SEQUENCE [LARGE SCALE GENOMIC DNA]</scope>
    <source>
        <strain evidence="9 10">HM-7</strain>
    </source>
</reference>
<dbReference type="Proteomes" id="UP000018766">
    <property type="component" value="Unassembled WGS sequence"/>
</dbReference>
<sequence length="401" mass="42842">MNASEKIKKNRISLTTQEKKVSANLALLFAVRMLGLFLLTPVFADAAKQLAGGDNLALVGFAIGAYGLTQAIMQIPFGMLSDKFGRRPIIVVGMALFIIGGIVCALSNSVTGVLIGRAIQGFGAVSAAITAWIADSTRPEVRTRAMSMVGASIGLSFAVSLVLSPLLVEWVGLSGLFWVISLLGFVCLLLATLLVPVVPMHDQAIANVSVKEVLKNDSLLRLNFGVFCLHFSLMALFVVLPSLFIHLGGITIGELWKVYLPVIVVALIVMIPAVFFIETRHYHKKALEICVAVLAGLLLLWSVMSLSFWASVAALLVFFVVFNVLEALQPSMVSRVTPPQHKGLALGLYNMFQAFGVAAGGAVGGLLAQHASIYVVFILAALLAATWFLVAKHMQALPKAN</sequence>
<feature type="transmembrane region" description="Helical" evidence="7">
    <location>
        <begin position="346"/>
        <end position="367"/>
    </location>
</feature>
<dbReference type="PATRIC" id="fig|1414851.3.peg.1539"/>
<dbReference type="PANTHER" id="PTHR23517">
    <property type="entry name" value="RESISTANCE PROTEIN MDTM, PUTATIVE-RELATED-RELATED"/>
    <property type="match status" value="1"/>
</dbReference>
<evidence type="ECO:0000256" key="2">
    <source>
        <dbReference type="ARBA" id="ARBA00022448"/>
    </source>
</evidence>
<evidence type="ECO:0000256" key="3">
    <source>
        <dbReference type="ARBA" id="ARBA00022475"/>
    </source>
</evidence>
<dbReference type="PANTHER" id="PTHR23517:SF2">
    <property type="entry name" value="MULTIDRUG RESISTANCE PROTEIN MDTH"/>
    <property type="match status" value="1"/>
</dbReference>
<evidence type="ECO:0000256" key="4">
    <source>
        <dbReference type="ARBA" id="ARBA00022692"/>
    </source>
</evidence>
<dbReference type="SUPFAM" id="SSF103473">
    <property type="entry name" value="MFS general substrate transporter"/>
    <property type="match status" value="1"/>
</dbReference>
<comment type="subcellular location">
    <subcellularLocation>
        <location evidence="1">Cell membrane</location>
        <topology evidence="1">Multi-pass membrane protein</topology>
    </subcellularLocation>
</comment>
<dbReference type="InterPro" id="IPR036259">
    <property type="entry name" value="MFS_trans_sf"/>
</dbReference>
<feature type="transmembrane region" description="Helical" evidence="7">
    <location>
        <begin position="308"/>
        <end position="325"/>
    </location>
</feature>
<dbReference type="InterPro" id="IPR020846">
    <property type="entry name" value="MFS_dom"/>
</dbReference>
<feature type="transmembrane region" description="Helical" evidence="7">
    <location>
        <begin position="114"/>
        <end position="133"/>
    </location>
</feature>
<proteinExistence type="predicted"/>
<keyword evidence="5 7" id="KW-1133">Transmembrane helix</keyword>
<evidence type="ECO:0000313" key="10">
    <source>
        <dbReference type="Proteomes" id="UP000018766"/>
    </source>
</evidence>
<evidence type="ECO:0000256" key="6">
    <source>
        <dbReference type="ARBA" id="ARBA00023136"/>
    </source>
</evidence>
<evidence type="ECO:0000256" key="5">
    <source>
        <dbReference type="ARBA" id="ARBA00022989"/>
    </source>
</evidence>
<keyword evidence="6 7" id="KW-0472">Membrane</keyword>
<dbReference type="CDD" id="cd17472">
    <property type="entry name" value="MFS_YajR_like"/>
    <property type="match status" value="1"/>
</dbReference>
<feature type="transmembrane region" description="Helical" evidence="7">
    <location>
        <begin position="21"/>
        <end position="44"/>
    </location>
</feature>
<organism evidence="9 10">
    <name type="scientific">Pelistega indica</name>
    <dbReference type="NCBI Taxonomy" id="1414851"/>
    <lineage>
        <taxon>Bacteria</taxon>
        <taxon>Pseudomonadati</taxon>
        <taxon>Pseudomonadota</taxon>
        <taxon>Betaproteobacteria</taxon>
        <taxon>Burkholderiales</taxon>
        <taxon>Alcaligenaceae</taxon>
        <taxon>Pelistega</taxon>
    </lineage>
</organism>
<evidence type="ECO:0000256" key="1">
    <source>
        <dbReference type="ARBA" id="ARBA00004651"/>
    </source>
</evidence>
<dbReference type="InterPro" id="IPR050171">
    <property type="entry name" value="MFS_Transporters"/>
</dbReference>
<dbReference type="PROSITE" id="PS50850">
    <property type="entry name" value="MFS"/>
    <property type="match status" value="1"/>
</dbReference>
<keyword evidence="2" id="KW-0813">Transport</keyword>
<evidence type="ECO:0000259" key="8">
    <source>
        <dbReference type="PROSITE" id="PS50850"/>
    </source>
</evidence>
<dbReference type="Gene3D" id="1.20.1250.20">
    <property type="entry name" value="MFS general substrate transporter like domains"/>
    <property type="match status" value="1"/>
</dbReference>
<name>V8G2P3_9BURK</name>
<dbReference type="EMBL" id="AYSV01000087">
    <property type="protein sequence ID" value="ETD70794.1"/>
    <property type="molecule type" value="Genomic_DNA"/>
</dbReference>
<protein>
    <submittedName>
        <fullName evidence="9">Membrane protein</fullName>
    </submittedName>
</protein>
<keyword evidence="10" id="KW-1185">Reference proteome</keyword>
<feature type="domain" description="Major facilitator superfamily (MFS) profile" evidence="8">
    <location>
        <begin position="21"/>
        <end position="399"/>
    </location>
</feature>
<keyword evidence="3" id="KW-1003">Cell membrane</keyword>
<dbReference type="OrthoDB" id="9764259at2"/>
<dbReference type="GO" id="GO:0005886">
    <property type="term" value="C:plasma membrane"/>
    <property type="evidence" value="ECO:0007669"/>
    <property type="project" value="UniProtKB-SubCell"/>
</dbReference>
<feature type="transmembrane region" description="Helical" evidence="7">
    <location>
        <begin position="373"/>
        <end position="391"/>
    </location>
</feature>
<keyword evidence="4 7" id="KW-0812">Transmembrane</keyword>
<comment type="caution">
    <text evidence="9">The sequence shown here is derived from an EMBL/GenBank/DDBJ whole genome shotgun (WGS) entry which is preliminary data.</text>
</comment>
<dbReference type="AlphaFoldDB" id="V8G2P3"/>
<feature type="transmembrane region" description="Helical" evidence="7">
    <location>
        <begin position="56"/>
        <end position="77"/>
    </location>
</feature>
<dbReference type="Pfam" id="PF07690">
    <property type="entry name" value="MFS_1"/>
    <property type="match status" value="1"/>
</dbReference>
<evidence type="ECO:0000313" key="9">
    <source>
        <dbReference type="EMBL" id="ETD70794.1"/>
    </source>
</evidence>
<feature type="transmembrane region" description="Helical" evidence="7">
    <location>
        <begin position="258"/>
        <end position="277"/>
    </location>
</feature>
<evidence type="ECO:0000256" key="7">
    <source>
        <dbReference type="SAM" id="Phobius"/>
    </source>
</evidence>
<feature type="transmembrane region" description="Helical" evidence="7">
    <location>
        <begin position="145"/>
        <end position="163"/>
    </location>
</feature>
<feature type="transmembrane region" description="Helical" evidence="7">
    <location>
        <begin position="286"/>
        <end position="302"/>
    </location>
</feature>
<feature type="transmembrane region" description="Helical" evidence="7">
    <location>
        <begin position="89"/>
        <end position="108"/>
    </location>
</feature>
<dbReference type="GO" id="GO:0022857">
    <property type="term" value="F:transmembrane transporter activity"/>
    <property type="evidence" value="ECO:0007669"/>
    <property type="project" value="InterPro"/>
</dbReference>